<dbReference type="EMBL" id="CH902620">
    <property type="protein sequence ID" value="EDV31006.1"/>
    <property type="molecule type" value="Genomic_DNA"/>
</dbReference>
<gene>
    <name evidence="9" type="primary">Dana\GF14754</name>
    <name evidence="9" type="synonym">dana_GLEANR_15519</name>
    <name evidence="9" type="ORF">GF14754</name>
</gene>
<dbReference type="PhylomeDB" id="B3MMY1"/>
<organism evidence="9 10">
    <name type="scientific">Drosophila ananassae</name>
    <name type="common">Fruit fly</name>
    <dbReference type="NCBI Taxonomy" id="7217"/>
    <lineage>
        <taxon>Eukaryota</taxon>
        <taxon>Metazoa</taxon>
        <taxon>Ecdysozoa</taxon>
        <taxon>Arthropoda</taxon>
        <taxon>Hexapoda</taxon>
        <taxon>Insecta</taxon>
        <taxon>Pterygota</taxon>
        <taxon>Neoptera</taxon>
        <taxon>Endopterygota</taxon>
        <taxon>Diptera</taxon>
        <taxon>Brachycera</taxon>
        <taxon>Muscomorpha</taxon>
        <taxon>Ephydroidea</taxon>
        <taxon>Drosophilidae</taxon>
        <taxon>Drosophila</taxon>
        <taxon>Sophophora</taxon>
    </lineage>
</organism>
<dbReference type="GO" id="GO:0008270">
    <property type="term" value="F:zinc ion binding"/>
    <property type="evidence" value="ECO:0007669"/>
    <property type="project" value="UniProtKB-KW"/>
</dbReference>
<keyword evidence="2" id="KW-0539">Nucleus</keyword>
<evidence type="ECO:0000256" key="1">
    <source>
        <dbReference type="ARBA" id="ARBA00004335"/>
    </source>
</evidence>
<feature type="region of interest" description="Disordered" evidence="7">
    <location>
        <begin position="217"/>
        <end position="246"/>
    </location>
</feature>
<evidence type="ECO:0000256" key="4">
    <source>
        <dbReference type="ARBA" id="ARBA00039886"/>
    </source>
</evidence>
<dbReference type="STRING" id="7217.B3MMY1"/>
<protein>
    <recommendedName>
        <fullName evidence="4">Nucleoporin NUP42</fullName>
    </recommendedName>
    <alternativeName>
        <fullName evidence="5">Nucleoporin-like protein 2</fullName>
    </alternativeName>
</protein>
<dbReference type="InterPro" id="IPR051767">
    <property type="entry name" value="Nucleoporin_NUP42"/>
</dbReference>
<accession>B3MMY1</accession>
<sequence length="366" mass="40353">MGLCRFFQTGSCRYGTKCHNEHFDVKQYLKSDMESGLNGKMWPFSGYGPFKDKPNFPNFIEDQSFEEVRFLCYEAKRTNNFEQFHQQFNREVMEATNKMKAMLQMSPQILDIMIKIYDTPEGANVSQSQPNNPFAAVPATNQSASIFGKPALSSGNIFGGATAQVNNSNSIFGGAMGGGGNTGNGIFGGGAASGANPFGAPQQQPAAQAFQGGNLFSQAQGPAFGGFQQQQQQQQQAQPPGVFGQATNANQGIFAQAVQQQQQQPQQPPGGLFAQASNAFPTQQQQQLQMQQQQQLQIQQQQQLQMQQQQQLQMQQQQPQQQQQQLAHSSVFSRMEDLSAGEIEAFKAEQFMPGHLPFNPPPREFC</sequence>
<evidence type="ECO:0000313" key="9">
    <source>
        <dbReference type="EMBL" id="EDV31006.1"/>
    </source>
</evidence>
<evidence type="ECO:0000313" key="10">
    <source>
        <dbReference type="Proteomes" id="UP000007801"/>
    </source>
</evidence>
<evidence type="ECO:0000256" key="2">
    <source>
        <dbReference type="ARBA" id="ARBA00023242"/>
    </source>
</evidence>
<dbReference type="HOGENOM" id="CLU_048441_0_0_1"/>
<evidence type="ECO:0000256" key="5">
    <source>
        <dbReference type="ARBA" id="ARBA00042384"/>
    </source>
</evidence>
<evidence type="ECO:0000256" key="3">
    <source>
        <dbReference type="ARBA" id="ARBA00037262"/>
    </source>
</evidence>
<dbReference type="KEGG" id="dan:6497574"/>
<feature type="compositionally biased region" description="Low complexity" evidence="7">
    <location>
        <begin position="217"/>
        <end position="245"/>
    </location>
</feature>
<dbReference type="Proteomes" id="UP000007801">
    <property type="component" value="Unassembled WGS sequence"/>
</dbReference>
<evidence type="ECO:0000256" key="6">
    <source>
        <dbReference type="PROSITE-ProRule" id="PRU00723"/>
    </source>
</evidence>
<keyword evidence="6" id="KW-0863">Zinc-finger</keyword>
<dbReference type="AlphaFoldDB" id="B3MMY1"/>
<dbReference type="PANTHER" id="PTHR46527">
    <property type="entry name" value="NUCLEOPORIN-LIKE PROTEIN 2"/>
    <property type="match status" value="1"/>
</dbReference>
<proteinExistence type="predicted"/>
<name>B3MMY1_DROAN</name>
<feature type="domain" description="C3H1-type" evidence="8">
    <location>
        <begin position="1"/>
        <end position="25"/>
    </location>
</feature>
<comment type="function">
    <text evidence="3">Required for the export of mRNAs containing poly(A) tails from the nucleus into the cytoplasm.</text>
</comment>
<feature type="zinc finger region" description="C3H1-type" evidence="6">
    <location>
        <begin position="1"/>
        <end position="25"/>
    </location>
</feature>
<dbReference type="FunCoup" id="B3MMY1">
    <property type="interactions" value="90"/>
</dbReference>
<dbReference type="GeneID" id="6497574"/>
<dbReference type="OrthoDB" id="20729at2759"/>
<dbReference type="InterPro" id="IPR000571">
    <property type="entry name" value="Znf_CCCH"/>
</dbReference>
<reference evidence="9 10" key="1">
    <citation type="journal article" date="2007" name="Nature">
        <title>Evolution of genes and genomes on the Drosophila phylogeny.</title>
        <authorList>
            <consortium name="Drosophila 12 Genomes Consortium"/>
            <person name="Clark A.G."/>
            <person name="Eisen M.B."/>
            <person name="Smith D.R."/>
            <person name="Bergman C.M."/>
            <person name="Oliver B."/>
            <person name="Markow T.A."/>
            <person name="Kaufman T.C."/>
            <person name="Kellis M."/>
            <person name="Gelbart W."/>
            <person name="Iyer V.N."/>
            <person name="Pollard D.A."/>
            <person name="Sackton T.B."/>
            <person name="Larracuente A.M."/>
            <person name="Singh N.D."/>
            <person name="Abad J.P."/>
            <person name="Abt D.N."/>
            <person name="Adryan B."/>
            <person name="Aguade M."/>
            <person name="Akashi H."/>
            <person name="Anderson W.W."/>
            <person name="Aquadro C.F."/>
            <person name="Ardell D.H."/>
            <person name="Arguello R."/>
            <person name="Artieri C.G."/>
            <person name="Barbash D.A."/>
            <person name="Barker D."/>
            <person name="Barsanti P."/>
            <person name="Batterham P."/>
            <person name="Batzoglou S."/>
            <person name="Begun D."/>
            <person name="Bhutkar A."/>
            <person name="Blanco E."/>
            <person name="Bosak S.A."/>
            <person name="Bradley R.K."/>
            <person name="Brand A.D."/>
            <person name="Brent M.R."/>
            <person name="Brooks A.N."/>
            <person name="Brown R.H."/>
            <person name="Butlin R.K."/>
            <person name="Caggese C."/>
            <person name="Calvi B.R."/>
            <person name="Bernardo de Carvalho A."/>
            <person name="Caspi A."/>
            <person name="Castrezana S."/>
            <person name="Celniker S.E."/>
            <person name="Chang J.L."/>
            <person name="Chapple C."/>
            <person name="Chatterji S."/>
            <person name="Chinwalla A."/>
            <person name="Civetta A."/>
            <person name="Clifton S.W."/>
            <person name="Comeron J.M."/>
            <person name="Costello J.C."/>
            <person name="Coyne J.A."/>
            <person name="Daub J."/>
            <person name="David R.G."/>
            <person name="Delcher A.L."/>
            <person name="Delehaunty K."/>
            <person name="Do C.B."/>
            <person name="Ebling H."/>
            <person name="Edwards K."/>
            <person name="Eickbush T."/>
            <person name="Evans J.D."/>
            <person name="Filipski A."/>
            <person name="Findeiss S."/>
            <person name="Freyhult E."/>
            <person name="Fulton L."/>
            <person name="Fulton R."/>
            <person name="Garcia A.C."/>
            <person name="Gardiner A."/>
            <person name="Garfield D.A."/>
            <person name="Garvin B.E."/>
            <person name="Gibson G."/>
            <person name="Gilbert D."/>
            <person name="Gnerre S."/>
            <person name="Godfrey J."/>
            <person name="Good R."/>
            <person name="Gotea V."/>
            <person name="Gravely B."/>
            <person name="Greenberg A.J."/>
            <person name="Griffiths-Jones S."/>
            <person name="Gross S."/>
            <person name="Guigo R."/>
            <person name="Gustafson E.A."/>
            <person name="Haerty W."/>
            <person name="Hahn M.W."/>
            <person name="Halligan D.L."/>
            <person name="Halpern A.L."/>
            <person name="Halter G.M."/>
            <person name="Han M.V."/>
            <person name="Heger A."/>
            <person name="Hillier L."/>
            <person name="Hinrichs A.S."/>
            <person name="Holmes I."/>
            <person name="Hoskins R.A."/>
            <person name="Hubisz M.J."/>
            <person name="Hultmark D."/>
            <person name="Huntley M.A."/>
            <person name="Jaffe D.B."/>
            <person name="Jagadeeshan S."/>
            <person name="Jeck W.R."/>
            <person name="Johnson J."/>
            <person name="Jones C.D."/>
            <person name="Jordan W.C."/>
            <person name="Karpen G.H."/>
            <person name="Kataoka E."/>
            <person name="Keightley P.D."/>
            <person name="Kheradpour P."/>
            <person name="Kirkness E.F."/>
            <person name="Koerich L.B."/>
            <person name="Kristiansen K."/>
            <person name="Kudrna D."/>
            <person name="Kulathinal R.J."/>
            <person name="Kumar S."/>
            <person name="Kwok R."/>
            <person name="Lander E."/>
            <person name="Langley C.H."/>
            <person name="Lapoint R."/>
            <person name="Lazzaro B.P."/>
            <person name="Lee S.J."/>
            <person name="Levesque L."/>
            <person name="Li R."/>
            <person name="Lin C.F."/>
            <person name="Lin M.F."/>
            <person name="Lindblad-Toh K."/>
            <person name="Llopart A."/>
            <person name="Long M."/>
            <person name="Low L."/>
            <person name="Lozovsky E."/>
            <person name="Lu J."/>
            <person name="Luo M."/>
            <person name="Machado C.A."/>
            <person name="Makalowski W."/>
            <person name="Marzo M."/>
            <person name="Matsuda M."/>
            <person name="Matzkin L."/>
            <person name="McAllister B."/>
            <person name="McBride C.S."/>
            <person name="McKernan B."/>
            <person name="McKernan K."/>
            <person name="Mendez-Lago M."/>
            <person name="Minx P."/>
            <person name="Mollenhauer M.U."/>
            <person name="Montooth K."/>
            <person name="Mount S.M."/>
            <person name="Mu X."/>
            <person name="Myers E."/>
            <person name="Negre B."/>
            <person name="Newfeld S."/>
            <person name="Nielsen R."/>
            <person name="Noor M.A."/>
            <person name="O'Grady P."/>
            <person name="Pachter L."/>
            <person name="Papaceit M."/>
            <person name="Parisi M.J."/>
            <person name="Parisi M."/>
            <person name="Parts L."/>
            <person name="Pedersen J.S."/>
            <person name="Pesole G."/>
            <person name="Phillippy A.M."/>
            <person name="Ponting C.P."/>
            <person name="Pop M."/>
            <person name="Porcelli D."/>
            <person name="Powell J.R."/>
            <person name="Prohaska S."/>
            <person name="Pruitt K."/>
            <person name="Puig M."/>
            <person name="Quesneville H."/>
            <person name="Ram K.R."/>
            <person name="Rand D."/>
            <person name="Rasmussen M.D."/>
            <person name="Reed L.K."/>
            <person name="Reenan R."/>
            <person name="Reily A."/>
            <person name="Remington K.A."/>
            <person name="Rieger T.T."/>
            <person name="Ritchie M.G."/>
            <person name="Robin C."/>
            <person name="Rogers Y.H."/>
            <person name="Rohde C."/>
            <person name="Rozas J."/>
            <person name="Rubenfield M.J."/>
            <person name="Ruiz A."/>
            <person name="Russo S."/>
            <person name="Salzberg S.L."/>
            <person name="Sanchez-Gracia A."/>
            <person name="Saranga D.J."/>
            <person name="Sato H."/>
            <person name="Schaeffer S.W."/>
            <person name="Schatz M.C."/>
            <person name="Schlenke T."/>
            <person name="Schwartz R."/>
            <person name="Segarra C."/>
            <person name="Singh R.S."/>
            <person name="Sirot L."/>
            <person name="Sirota M."/>
            <person name="Sisneros N.B."/>
            <person name="Smith C.D."/>
            <person name="Smith T.F."/>
            <person name="Spieth J."/>
            <person name="Stage D.E."/>
            <person name="Stark A."/>
            <person name="Stephan W."/>
            <person name="Strausberg R.L."/>
            <person name="Strempel S."/>
            <person name="Sturgill D."/>
            <person name="Sutton G."/>
            <person name="Sutton G.G."/>
            <person name="Tao W."/>
            <person name="Teichmann S."/>
            <person name="Tobari Y.N."/>
            <person name="Tomimura Y."/>
            <person name="Tsolas J.M."/>
            <person name="Valente V.L."/>
            <person name="Venter E."/>
            <person name="Venter J.C."/>
            <person name="Vicario S."/>
            <person name="Vieira F.G."/>
            <person name="Vilella A.J."/>
            <person name="Villasante A."/>
            <person name="Walenz B."/>
            <person name="Wang J."/>
            <person name="Wasserman M."/>
            <person name="Watts T."/>
            <person name="Wilson D."/>
            <person name="Wilson R.K."/>
            <person name="Wing R.A."/>
            <person name="Wolfner M.F."/>
            <person name="Wong A."/>
            <person name="Wong G.K."/>
            <person name="Wu C.I."/>
            <person name="Wu G."/>
            <person name="Yamamoto D."/>
            <person name="Yang H.P."/>
            <person name="Yang S.P."/>
            <person name="Yorke J.A."/>
            <person name="Yoshida K."/>
            <person name="Zdobnov E."/>
            <person name="Zhang P."/>
            <person name="Zhang Y."/>
            <person name="Zimin A.V."/>
            <person name="Baldwin J."/>
            <person name="Abdouelleil A."/>
            <person name="Abdulkadir J."/>
            <person name="Abebe A."/>
            <person name="Abera B."/>
            <person name="Abreu J."/>
            <person name="Acer S.C."/>
            <person name="Aftuck L."/>
            <person name="Alexander A."/>
            <person name="An P."/>
            <person name="Anderson E."/>
            <person name="Anderson S."/>
            <person name="Arachi H."/>
            <person name="Azer M."/>
            <person name="Bachantsang P."/>
            <person name="Barry A."/>
            <person name="Bayul T."/>
            <person name="Berlin A."/>
            <person name="Bessette D."/>
            <person name="Bloom T."/>
            <person name="Blye J."/>
            <person name="Boguslavskiy L."/>
            <person name="Bonnet C."/>
            <person name="Boukhgalter B."/>
            <person name="Bourzgui I."/>
            <person name="Brown A."/>
            <person name="Cahill P."/>
            <person name="Channer S."/>
            <person name="Cheshatsang Y."/>
            <person name="Chuda L."/>
            <person name="Citroen M."/>
            <person name="Collymore A."/>
            <person name="Cooke P."/>
            <person name="Costello M."/>
            <person name="D'Aco K."/>
            <person name="Daza R."/>
            <person name="De Haan G."/>
            <person name="DeGray S."/>
            <person name="DeMaso C."/>
            <person name="Dhargay N."/>
            <person name="Dooley K."/>
            <person name="Dooley E."/>
            <person name="Doricent M."/>
            <person name="Dorje P."/>
            <person name="Dorjee K."/>
            <person name="Dupes A."/>
            <person name="Elong R."/>
            <person name="Falk J."/>
            <person name="Farina A."/>
            <person name="Faro S."/>
            <person name="Ferguson D."/>
            <person name="Fisher S."/>
            <person name="Foley C.D."/>
            <person name="Franke A."/>
            <person name="Friedrich D."/>
            <person name="Gadbois L."/>
            <person name="Gearin G."/>
            <person name="Gearin C.R."/>
            <person name="Giannoukos G."/>
            <person name="Goode T."/>
            <person name="Graham J."/>
            <person name="Grandbois E."/>
            <person name="Grewal S."/>
            <person name="Gyaltsen K."/>
            <person name="Hafez N."/>
            <person name="Hagos B."/>
            <person name="Hall J."/>
            <person name="Henson C."/>
            <person name="Hollinger A."/>
            <person name="Honan T."/>
            <person name="Huard M.D."/>
            <person name="Hughes L."/>
            <person name="Hurhula B."/>
            <person name="Husby M.E."/>
            <person name="Kamat A."/>
            <person name="Kanga B."/>
            <person name="Kashin S."/>
            <person name="Khazanovich D."/>
            <person name="Kisner P."/>
            <person name="Lance K."/>
            <person name="Lara M."/>
            <person name="Lee W."/>
            <person name="Lennon N."/>
            <person name="Letendre F."/>
            <person name="LeVine R."/>
            <person name="Lipovsky A."/>
            <person name="Liu X."/>
            <person name="Liu J."/>
            <person name="Liu S."/>
            <person name="Lokyitsang T."/>
            <person name="Lokyitsang Y."/>
            <person name="Lubonja R."/>
            <person name="Lui A."/>
            <person name="MacDonald P."/>
            <person name="Magnisalis V."/>
            <person name="Maru K."/>
            <person name="Matthews C."/>
            <person name="McCusker W."/>
            <person name="McDonough S."/>
            <person name="Mehta T."/>
            <person name="Meldrim J."/>
            <person name="Meneus L."/>
            <person name="Mihai O."/>
            <person name="Mihalev A."/>
            <person name="Mihova T."/>
            <person name="Mittelman R."/>
            <person name="Mlenga V."/>
            <person name="Montmayeur A."/>
            <person name="Mulrain L."/>
            <person name="Navidi A."/>
            <person name="Naylor J."/>
            <person name="Negash T."/>
            <person name="Nguyen T."/>
            <person name="Nguyen N."/>
            <person name="Nicol R."/>
            <person name="Norbu C."/>
            <person name="Norbu N."/>
            <person name="Novod N."/>
            <person name="O'Neill B."/>
            <person name="Osman S."/>
            <person name="Markiewicz E."/>
            <person name="Oyono O.L."/>
            <person name="Patti C."/>
            <person name="Phunkhang P."/>
            <person name="Pierre F."/>
            <person name="Priest M."/>
            <person name="Raghuraman S."/>
            <person name="Rege F."/>
            <person name="Reyes R."/>
            <person name="Rise C."/>
            <person name="Rogov P."/>
            <person name="Ross K."/>
            <person name="Ryan E."/>
            <person name="Settipalli S."/>
            <person name="Shea T."/>
            <person name="Sherpa N."/>
            <person name="Shi L."/>
            <person name="Shih D."/>
            <person name="Sparrow T."/>
            <person name="Spaulding J."/>
            <person name="Stalker J."/>
            <person name="Stange-Thomann N."/>
            <person name="Stavropoulos S."/>
            <person name="Stone C."/>
            <person name="Strader C."/>
            <person name="Tesfaye S."/>
            <person name="Thomson T."/>
            <person name="Thoulutsang Y."/>
            <person name="Thoulutsang D."/>
            <person name="Topham K."/>
            <person name="Topping I."/>
            <person name="Tsamla T."/>
            <person name="Vassiliev H."/>
            <person name="Vo A."/>
            <person name="Wangchuk T."/>
            <person name="Wangdi T."/>
            <person name="Weiand M."/>
            <person name="Wilkinson J."/>
            <person name="Wilson A."/>
            <person name="Yadav S."/>
            <person name="Young G."/>
            <person name="Yu Q."/>
            <person name="Zembek L."/>
            <person name="Zhong D."/>
            <person name="Zimmer A."/>
            <person name="Zwirko Z."/>
            <person name="Jaffe D.B."/>
            <person name="Alvarez P."/>
            <person name="Brockman W."/>
            <person name="Butler J."/>
            <person name="Chin C."/>
            <person name="Gnerre S."/>
            <person name="Grabherr M."/>
            <person name="Kleber M."/>
            <person name="Mauceli E."/>
            <person name="MacCallum I."/>
        </authorList>
    </citation>
    <scope>NUCLEOTIDE SEQUENCE [LARGE SCALE GENOMIC DNA]</scope>
    <source>
        <strain evidence="10">Tucson 14024-0371.13</strain>
    </source>
</reference>
<comment type="subcellular location">
    <subcellularLocation>
        <location evidence="1">Nucleus membrane</location>
        <topology evidence="1">Peripheral membrane protein</topology>
        <orientation evidence="1">Cytoplasmic side</orientation>
    </subcellularLocation>
</comment>
<dbReference type="PANTHER" id="PTHR46527:SF1">
    <property type="entry name" value="NUCLEOPORIN NUP42"/>
    <property type="match status" value="1"/>
</dbReference>
<keyword evidence="10" id="KW-1185">Reference proteome</keyword>
<keyword evidence="6" id="KW-0479">Metal-binding</keyword>
<dbReference type="GO" id="GO:0031965">
    <property type="term" value="C:nuclear membrane"/>
    <property type="evidence" value="ECO:0007669"/>
    <property type="project" value="UniProtKB-SubCell"/>
</dbReference>
<evidence type="ECO:0000256" key="7">
    <source>
        <dbReference type="SAM" id="MobiDB-lite"/>
    </source>
</evidence>
<dbReference type="InParanoid" id="B3MMY1"/>
<dbReference type="PROSITE" id="PS50103">
    <property type="entry name" value="ZF_C3H1"/>
    <property type="match status" value="1"/>
</dbReference>
<dbReference type="OMA" id="CHNEHFD"/>
<evidence type="ECO:0000259" key="8">
    <source>
        <dbReference type="PROSITE" id="PS50103"/>
    </source>
</evidence>
<keyword evidence="6" id="KW-0862">Zinc</keyword>
<dbReference type="eggNOG" id="ENOG502R2TD">
    <property type="taxonomic scope" value="Eukaryota"/>
</dbReference>